<evidence type="ECO:0000313" key="2">
    <source>
        <dbReference type="Proteomes" id="UP001596011"/>
    </source>
</evidence>
<dbReference type="EMBL" id="JBHSFI010000001">
    <property type="protein sequence ID" value="MFC4626932.1"/>
    <property type="molecule type" value="Genomic_DNA"/>
</dbReference>
<protein>
    <submittedName>
        <fullName evidence="1">Uncharacterized protein</fullName>
    </submittedName>
</protein>
<keyword evidence="2" id="KW-1185">Reference proteome</keyword>
<gene>
    <name evidence="1" type="ORF">ACFO6V_01720</name>
</gene>
<dbReference type="RefSeq" id="WP_377131520.1">
    <property type="nucleotide sequence ID" value="NZ_JBHSFI010000001.1"/>
</dbReference>
<evidence type="ECO:0000313" key="1">
    <source>
        <dbReference type="EMBL" id="MFC4626932.1"/>
    </source>
</evidence>
<organism evidence="1 2">
    <name type="scientific">Promicromonospora alba</name>
    <dbReference type="NCBI Taxonomy" id="1616110"/>
    <lineage>
        <taxon>Bacteria</taxon>
        <taxon>Bacillati</taxon>
        <taxon>Actinomycetota</taxon>
        <taxon>Actinomycetes</taxon>
        <taxon>Micrococcales</taxon>
        <taxon>Promicromonosporaceae</taxon>
        <taxon>Promicromonospora</taxon>
    </lineage>
</organism>
<proteinExistence type="predicted"/>
<dbReference type="Proteomes" id="UP001596011">
    <property type="component" value="Unassembled WGS sequence"/>
</dbReference>
<comment type="caution">
    <text evidence="1">The sequence shown here is derived from an EMBL/GenBank/DDBJ whole genome shotgun (WGS) entry which is preliminary data.</text>
</comment>
<sequence length="65" mass="7185">MALRPVHEPADNLQVATVRQQVAPSMFTEFENFSVFKPGEHITPTLDTLLDQTVAWAGALEPLHA</sequence>
<name>A0ABV9HA46_9MICO</name>
<accession>A0ABV9HA46</accession>
<reference evidence="2" key="1">
    <citation type="journal article" date="2019" name="Int. J. Syst. Evol. Microbiol.">
        <title>The Global Catalogue of Microorganisms (GCM) 10K type strain sequencing project: providing services to taxonomists for standard genome sequencing and annotation.</title>
        <authorList>
            <consortium name="The Broad Institute Genomics Platform"/>
            <consortium name="The Broad Institute Genome Sequencing Center for Infectious Disease"/>
            <person name="Wu L."/>
            <person name="Ma J."/>
        </authorList>
    </citation>
    <scope>NUCLEOTIDE SEQUENCE [LARGE SCALE GENOMIC DNA]</scope>
    <source>
        <strain evidence="2">CCUG 42722</strain>
    </source>
</reference>